<dbReference type="EMBL" id="KL197721">
    <property type="protein sequence ID" value="KDQ56903.1"/>
    <property type="molecule type" value="Genomic_DNA"/>
</dbReference>
<feature type="region of interest" description="Disordered" evidence="1">
    <location>
        <begin position="356"/>
        <end position="392"/>
    </location>
</feature>
<evidence type="ECO:0000256" key="1">
    <source>
        <dbReference type="SAM" id="MobiDB-lite"/>
    </source>
</evidence>
<feature type="region of interest" description="Disordered" evidence="1">
    <location>
        <begin position="29"/>
        <end position="54"/>
    </location>
</feature>
<accession>A0A067PQ19</accession>
<evidence type="ECO:0000313" key="3">
    <source>
        <dbReference type="Proteomes" id="UP000027265"/>
    </source>
</evidence>
<organism evidence="2 3">
    <name type="scientific">Jaapia argillacea MUCL 33604</name>
    <dbReference type="NCBI Taxonomy" id="933084"/>
    <lineage>
        <taxon>Eukaryota</taxon>
        <taxon>Fungi</taxon>
        <taxon>Dikarya</taxon>
        <taxon>Basidiomycota</taxon>
        <taxon>Agaricomycotina</taxon>
        <taxon>Agaricomycetes</taxon>
        <taxon>Agaricomycetidae</taxon>
        <taxon>Jaapiales</taxon>
        <taxon>Jaapiaceae</taxon>
        <taxon>Jaapia</taxon>
    </lineage>
</organism>
<dbReference type="OrthoDB" id="14527at2759"/>
<dbReference type="PANTHER" id="PTHR13379">
    <property type="entry name" value="UNCHARACTERIZED DUF1308"/>
    <property type="match status" value="1"/>
</dbReference>
<feature type="compositionally biased region" description="Basic and acidic residues" evidence="1">
    <location>
        <begin position="368"/>
        <end position="385"/>
    </location>
</feature>
<protein>
    <recommendedName>
        <fullName evidence="4">DUF1308 domain-containing protein</fullName>
    </recommendedName>
</protein>
<feature type="region of interest" description="Disordered" evidence="1">
    <location>
        <begin position="186"/>
        <end position="210"/>
    </location>
</feature>
<feature type="compositionally biased region" description="Polar residues" evidence="1">
    <location>
        <begin position="199"/>
        <end position="210"/>
    </location>
</feature>
<reference evidence="3" key="1">
    <citation type="journal article" date="2014" name="Proc. Natl. Acad. Sci. U.S.A.">
        <title>Extensive sampling of basidiomycete genomes demonstrates inadequacy of the white-rot/brown-rot paradigm for wood decay fungi.</title>
        <authorList>
            <person name="Riley R."/>
            <person name="Salamov A.A."/>
            <person name="Brown D.W."/>
            <person name="Nagy L.G."/>
            <person name="Floudas D."/>
            <person name="Held B.W."/>
            <person name="Levasseur A."/>
            <person name="Lombard V."/>
            <person name="Morin E."/>
            <person name="Otillar R."/>
            <person name="Lindquist E.A."/>
            <person name="Sun H."/>
            <person name="LaButti K.M."/>
            <person name="Schmutz J."/>
            <person name="Jabbour D."/>
            <person name="Luo H."/>
            <person name="Baker S.E."/>
            <person name="Pisabarro A.G."/>
            <person name="Walton J.D."/>
            <person name="Blanchette R.A."/>
            <person name="Henrissat B."/>
            <person name="Martin F."/>
            <person name="Cullen D."/>
            <person name="Hibbett D.S."/>
            <person name="Grigoriev I.V."/>
        </authorList>
    </citation>
    <scope>NUCLEOTIDE SEQUENCE [LARGE SCALE GENOMIC DNA]</scope>
    <source>
        <strain evidence="3">MUCL 33604</strain>
    </source>
</reference>
<dbReference type="PANTHER" id="PTHR13379:SF0">
    <property type="entry name" value="UPF0415 PROTEIN C7ORF25"/>
    <property type="match status" value="1"/>
</dbReference>
<dbReference type="AlphaFoldDB" id="A0A067PQ19"/>
<dbReference type="Proteomes" id="UP000027265">
    <property type="component" value="Unassembled WGS sequence"/>
</dbReference>
<evidence type="ECO:0000313" key="2">
    <source>
        <dbReference type="EMBL" id="KDQ56903.1"/>
    </source>
</evidence>
<evidence type="ECO:0008006" key="4">
    <source>
        <dbReference type="Google" id="ProtNLM"/>
    </source>
</evidence>
<feature type="compositionally biased region" description="Basic and acidic residues" evidence="1">
    <location>
        <begin position="38"/>
        <end position="54"/>
    </location>
</feature>
<keyword evidence="3" id="KW-1185">Reference proteome</keyword>
<proteinExistence type="predicted"/>
<dbReference type="InParanoid" id="A0A067PQ19"/>
<gene>
    <name evidence="2" type="ORF">JAAARDRAFT_194847</name>
</gene>
<name>A0A067PQ19_9AGAM</name>
<sequence>MASTSQLSSLRSQLAKTYSSILSYQPKPQQLPILDSSPESHDSVQVNEDHRRDTHDLIPGLSKFREIVKRDLDVLDEFLSSPSSARPPSTNAPYLIAVWDEVSYAPQPVLGICQTFSLAADCGQDHGIPLATANKEKKVKTKRPVKPVGVKVDVVADGGRKWIRVNTIKNSRILSEFTEIDSYLTDSDSESHDGGPIRSTKQTSSTKGQDLDNSILRMTRGLIAASRSNRISSRSVITPDAEVPPEITLRLTRLSVEDEAPRCRTALDEVEDVGLDDSDRQDPRIGLTVERVREMDIDVQFGERPQLCSVISAPAADSTPSLRHYTPTRQVNLDLSLLVALISDITHARLPSSVEEAEGRYVTSIGPKSREKNQSRRESSSHGEDSPQPTFLPSRQLANQLLQEMGKGLLTEMHDQLRVNEDEGLEFWTTAEARDRLIGTIVDTIGGEQEKRRANALFLDGTTLEDTGTFWVGSRYPTGYLPLIPIRLFDNPPSSAAKSFDESSSDSRTADRFFYFLSKTCRDILAEHDRRTAAGRSEPTSSKLTPHTIRSMLYGAERGWTTMTANRASVKALLREMKTRYGYIGETGDKAAIWIVDPRSLGESVRSENLLVRA</sequence>
<dbReference type="STRING" id="933084.A0A067PQ19"/>
<dbReference type="HOGENOM" id="CLU_019578_0_0_1"/>